<keyword evidence="9 13" id="KW-0472">Membrane</keyword>
<dbReference type="Gene3D" id="1.10.287.70">
    <property type="match status" value="1"/>
</dbReference>
<evidence type="ECO:0000256" key="2">
    <source>
        <dbReference type="ARBA" id="ARBA00022448"/>
    </source>
</evidence>
<feature type="transmembrane region" description="Helical" evidence="13">
    <location>
        <begin position="239"/>
        <end position="261"/>
    </location>
</feature>
<dbReference type="SUPFAM" id="SSF81324">
    <property type="entry name" value="Voltage-gated potassium channels"/>
    <property type="match status" value="1"/>
</dbReference>
<dbReference type="InterPro" id="IPR047871">
    <property type="entry name" value="K_chnl_Slo-like"/>
</dbReference>
<evidence type="ECO:0000256" key="8">
    <source>
        <dbReference type="ARBA" id="ARBA00023065"/>
    </source>
</evidence>
<keyword evidence="16" id="KW-1185">Reference proteome</keyword>
<feature type="transmembrane region" description="Helical" evidence="13">
    <location>
        <begin position="366"/>
        <end position="387"/>
    </location>
</feature>
<proteinExistence type="predicted"/>
<name>A0A8H7PEA0_MORIS</name>
<comment type="catalytic activity">
    <reaction evidence="11">
        <text>K(+)(in) = K(+)(out)</text>
        <dbReference type="Rhea" id="RHEA:29463"/>
        <dbReference type="ChEBI" id="CHEBI:29103"/>
    </reaction>
</comment>
<evidence type="ECO:0000256" key="3">
    <source>
        <dbReference type="ARBA" id="ARBA00022538"/>
    </source>
</evidence>
<evidence type="ECO:0000313" key="15">
    <source>
        <dbReference type="EMBL" id="KAG2172334.1"/>
    </source>
</evidence>
<keyword evidence="2" id="KW-0813">Transport</keyword>
<feature type="compositionally biased region" description="Polar residues" evidence="12">
    <location>
        <begin position="694"/>
        <end position="709"/>
    </location>
</feature>
<comment type="caution">
    <text evidence="15">The sequence shown here is derived from an EMBL/GenBank/DDBJ whole genome shotgun (WGS) entry which is preliminary data.</text>
</comment>
<evidence type="ECO:0000256" key="5">
    <source>
        <dbReference type="ARBA" id="ARBA00022826"/>
    </source>
</evidence>
<protein>
    <recommendedName>
        <fullName evidence="14">RCK N-terminal domain-containing protein</fullName>
    </recommendedName>
</protein>
<evidence type="ECO:0000256" key="13">
    <source>
        <dbReference type="SAM" id="Phobius"/>
    </source>
</evidence>
<feature type="region of interest" description="Disordered" evidence="12">
    <location>
        <begin position="691"/>
        <end position="710"/>
    </location>
</feature>
<comment type="subcellular location">
    <subcellularLocation>
        <location evidence="1">Membrane</location>
        <topology evidence="1">Multi-pass membrane protein</topology>
    </subcellularLocation>
</comment>
<evidence type="ECO:0000256" key="6">
    <source>
        <dbReference type="ARBA" id="ARBA00022958"/>
    </source>
</evidence>
<dbReference type="PROSITE" id="PS51201">
    <property type="entry name" value="RCK_N"/>
    <property type="match status" value="1"/>
</dbReference>
<sequence>MSESNEEERRLKSDVQKTYGSYASPRLHSSSRRSWRQTPSGYSSRATSDTEDVESDNGPPRHKRPAISSLSSFMKKRHSDTPNLVLPALDPSAEEVRESMNIKRSLEQMLFGKSHQVNLSTVRTKYRLSRKKARDERLDTYSYYDRLLLYCGDYLKGLARLTQNNNTIVLFVYLDLLVDILFCLAYLVELKQEKDVGLDPPWLYKYRAKDLWVFCQLLSFWDVGSYLIRFILVGDIRTILFSGRTIVEILTTLPFFVSIFLTNGQYIYIPYFLRSWVLLLRIKSAMNIRMNLQMTDKPFHPLKRKLIELIGTMIVIVFNGVSAFQYSEVTFGNQNLSLLDTLYFVMVAMSTVGFGDITPQTEAGRCVIIGLIVCSVAALPSLVAGVLDTLRKQQAGGGHFIPDGYPFILLVGSYTAEQASDFLGAFFSMGEAHLSVVFLDTKPPSDEMKAMERNSMWGHRTRFLQGSAMNEKDLQRAQARYAMAIFTVSDCNAIDPLKEDERNTTRLWSLYCYTADHNIPLYACNLSPSTAIYQKVATEVICIREFKHYLLALNVRCRGASTLITNLLHQRQPFNEYNEPWQAQFDDGASNEIYTTPPAPCMVGLTFTQATWLVFKECQVILIAVKTFDIMKDSYEIVLNPRQYVLKETDLCVYIAESIKEVRDVNNLSHTFVKKSIDALEKAIPASPLPPITLSPTNSSQQPGSTSAELTKKQNYRVSKLVSRKHALLTCKRLSTISFESDALSGSSAVSENRITSCYMLETPAKFEDMLISNAEHMRSHVVVCLHREMPNLFRFIQNLRSPNIPKHELQDIVIMGMSRPRTRVYELINIFPRVHFMIGNCRHPDDLLRAGIKWARQVVIMSERDIPEQFGETNPDSAAIMTSHVVDLLLQRRPPSSYTIVNLTEKSNIRYMHLLQERELNYDVVDSSAFAAGDVMVENHLSLVLLSQVFFQPDIVAIVKTLCGMGDVSSENPQDTPYMQCIKIPDEFINKSFAELFESLLLRQGVLALGILRAPDQDFGNDLPFVYTNPVPSLILRQTDNIYILTAAKPCPVETTS</sequence>
<dbReference type="InterPro" id="IPR013099">
    <property type="entry name" value="K_chnl_dom"/>
</dbReference>
<dbReference type="Pfam" id="PF07885">
    <property type="entry name" value="Ion_trans_2"/>
    <property type="match status" value="1"/>
</dbReference>
<dbReference type="Gene3D" id="3.40.50.720">
    <property type="entry name" value="NAD(P)-binding Rossmann-like Domain"/>
    <property type="match status" value="1"/>
</dbReference>
<evidence type="ECO:0000313" key="16">
    <source>
        <dbReference type="Proteomes" id="UP000654370"/>
    </source>
</evidence>
<dbReference type="GO" id="GO:0015271">
    <property type="term" value="F:outward rectifier potassium channel activity"/>
    <property type="evidence" value="ECO:0007669"/>
    <property type="project" value="TreeGrafter"/>
</dbReference>
<dbReference type="GO" id="GO:0005228">
    <property type="term" value="F:intracellular sodium-activated potassium channel activity"/>
    <property type="evidence" value="ECO:0007669"/>
    <property type="project" value="TreeGrafter"/>
</dbReference>
<organism evidence="15 16">
    <name type="scientific">Mortierella isabellina</name>
    <name type="common">Filamentous fungus</name>
    <name type="synonym">Umbelopsis isabellina</name>
    <dbReference type="NCBI Taxonomy" id="91625"/>
    <lineage>
        <taxon>Eukaryota</taxon>
        <taxon>Fungi</taxon>
        <taxon>Fungi incertae sedis</taxon>
        <taxon>Mucoromycota</taxon>
        <taxon>Mucoromycotina</taxon>
        <taxon>Umbelopsidomycetes</taxon>
        <taxon>Umbelopsidales</taxon>
        <taxon>Umbelopsidaceae</taxon>
        <taxon>Umbelopsis</taxon>
    </lineage>
</organism>
<dbReference type="PANTHER" id="PTHR10027:SF10">
    <property type="entry name" value="SLOWPOKE 2, ISOFORM D"/>
    <property type="match status" value="1"/>
</dbReference>
<feature type="transmembrane region" description="Helical" evidence="13">
    <location>
        <begin position="336"/>
        <end position="354"/>
    </location>
</feature>
<evidence type="ECO:0000256" key="9">
    <source>
        <dbReference type="ARBA" id="ARBA00023136"/>
    </source>
</evidence>
<accession>A0A8H7PEA0</accession>
<dbReference type="Pfam" id="PF03493">
    <property type="entry name" value="BK_channel_a"/>
    <property type="match status" value="1"/>
</dbReference>
<keyword evidence="5" id="KW-0631">Potassium channel</keyword>
<evidence type="ECO:0000256" key="12">
    <source>
        <dbReference type="SAM" id="MobiDB-lite"/>
    </source>
</evidence>
<evidence type="ECO:0000256" key="11">
    <source>
        <dbReference type="ARBA" id="ARBA00034430"/>
    </source>
</evidence>
<keyword evidence="8" id="KW-0406">Ion transport</keyword>
<evidence type="ECO:0000256" key="1">
    <source>
        <dbReference type="ARBA" id="ARBA00004141"/>
    </source>
</evidence>
<feature type="region of interest" description="Disordered" evidence="12">
    <location>
        <begin position="1"/>
        <end position="68"/>
    </location>
</feature>
<evidence type="ECO:0000259" key="14">
    <source>
        <dbReference type="PROSITE" id="PS51201"/>
    </source>
</evidence>
<dbReference type="EMBL" id="JAEPQZ010000017">
    <property type="protein sequence ID" value="KAG2172334.1"/>
    <property type="molecule type" value="Genomic_DNA"/>
</dbReference>
<reference evidence="15" key="1">
    <citation type="submission" date="2020-12" db="EMBL/GenBank/DDBJ databases">
        <title>Metabolic potential, ecology and presence of endohyphal bacteria is reflected in genomic diversity of Mucoromycotina.</title>
        <authorList>
            <person name="Muszewska A."/>
            <person name="Okrasinska A."/>
            <person name="Steczkiewicz K."/>
            <person name="Drgas O."/>
            <person name="Orlowska M."/>
            <person name="Perlinska-Lenart U."/>
            <person name="Aleksandrzak-Piekarczyk T."/>
            <person name="Szatraj K."/>
            <person name="Zielenkiewicz U."/>
            <person name="Pilsyk S."/>
            <person name="Malc E."/>
            <person name="Mieczkowski P."/>
            <person name="Kruszewska J.S."/>
            <person name="Biernat P."/>
            <person name="Pawlowska J."/>
        </authorList>
    </citation>
    <scope>NUCLEOTIDE SEQUENCE</scope>
    <source>
        <strain evidence="15">WA0000067209</strain>
    </source>
</reference>
<dbReference type="AlphaFoldDB" id="A0A8H7PEA0"/>
<dbReference type="Proteomes" id="UP000654370">
    <property type="component" value="Unassembled WGS sequence"/>
</dbReference>
<dbReference type="InterPro" id="IPR003929">
    <property type="entry name" value="K_chnl_BK_asu"/>
</dbReference>
<dbReference type="InterPro" id="IPR003148">
    <property type="entry name" value="RCK_N"/>
</dbReference>
<dbReference type="Pfam" id="PF22614">
    <property type="entry name" value="Slo-like_RCK"/>
    <property type="match status" value="2"/>
</dbReference>
<keyword evidence="6" id="KW-0630">Potassium</keyword>
<feature type="domain" description="RCK N-terminal" evidence="14">
    <location>
        <begin position="779"/>
        <end position="926"/>
    </location>
</feature>
<evidence type="ECO:0000256" key="7">
    <source>
        <dbReference type="ARBA" id="ARBA00022989"/>
    </source>
</evidence>
<keyword evidence="3" id="KW-0633">Potassium transport</keyword>
<dbReference type="PANTHER" id="PTHR10027">
    <property type="entry name" value="CALCIUM-ACTIVATED POTASSIUM CHANNEL ALPHA CHAIN"/>
    <property type="match status" value="1"/>
</dbReference>
<keyword evidence="10" id="KW-0407">Ion channel</keyword>
<feature type="transmembrane region" description="Helical" evidence="13">
    <location>
        <begin position="267"/>
        <end position="286"/>
    </location>
</feature>
<feature type="transmembrane region" description="Helical" evidence="13">
    <location>
        <begin position="211"/>
        <end position="232"/>
    </location>
</feature>
<evidence type="ECO:0000256" key="4">
    <source>
        <dbReference type="ARBA" id="ARBA00022692"/>
    </source>
</evidence>
<keyword evidence="7 13" id="KW-1133">Transmembrane helix</keyword>
<keyword evidence="4 13" id="KW-0812">Transmembrane</keyword>
<dbReference type="OrthoDB" id="297496at2759"/>
<feature type="transmembrane region" description="Helical" evidence="13">
    <location>
        <begin position="306"/>
        <end position="324"/>
    </location>
</feature>
<feature type="transmembrane region" description="Helical" evidence="13">
    <location>
        <begin position="168"/>
        <end position="188"/>
    </location>
</feature>
<feature type="compositionally biased region" description="Polar residues" evidence="12">
    <location>
        <begin position="36"/>
        <end position="47"/>
    </location>
</feature>
<gene>
    <name evidence="15" type="ORF">INT43_004876</name>
</gene>
<dbReference type="GO" id="GO:0005886">
    <property type="term" value="C:plasma membrane"/>
    <property type="evidence" value="ECO:0007669"/>
    <property type="project" value="TreeGrafter"/>
</dbReference>
<evidence type="ECO:0000256" key="10">
    <source>
        <dbReference type="ARBA" id="ARBA00023303"/>
    </source>
</evidence>